<keyword evidence="5" id="KW-1185">Reference proteome</keyword>
<protein>
    <submittedName>
        <fullName evidence="4">Spermathecal physiology variant</fullName>
    </submittedName>
</protein>
<reference evidence="4" key="1">
    <citation type="submission" date="2022-10" db="EMBL/GenBank/DDBJ databases">
        <title>Novel sulphate-reducing endosymbionts in the free-living metamonad Anaeramoeba.</title>
        <authorList>
            <person name="Jerlstrom-Hultqvist J."/>
            <person name="Cepicka I."/>
            <person name="Gallot-Lavallee L."/>
            <person name="Salas-Leiva D."/>
            <person name="Curtis B.A."/>
            <person name="Zahonova K."/>
            <person name="Pipaliya S."/>
            <person name="Dacks J."/>
            <person name="Roger A.J."/>
        </authorList>
    </citation>
    <scope>NUCLEOTIDE SEQUENCE</scope>
    <source>
        <strain evidence="4">BMAN</strain>
    </source>
</reference>
<dbReference type="AlphaFoldDB" id="A0A9Q0LT80"/>
<dbReference type="Proteomes" id="UP001149090">
    <property type="component" value="Unassembled WGS sequence"/>
</dbReference>
<dbReference type="InterPro" id="IPR051025">
    <property type="entry name" value="RhoGAP"/>
</dbReference>
<dbReference type="PANTHER" id="PTHR15228:SF25">
    <property type="entry name" value="F-BAR DOMAIN-CONTAINING PROTEIN"/>
    <property type="match status" value="1"/>
</dbReference>
<dbReference type="GO" id="GO:0007165">
    <property type="term" value="P:signal transduction"/>
    <property type="evidence" value="ECO:0007669"/>
    <property type="project" value="InterPro"/>
</dbReference>
<evidence type="ECO:0000259" key="3">
    <source>
        <dbReference type="PROSITE" id="PS50238"/>
    </source>
</evidence>
<dbReference type="SUPFAM" id="SSF48350">
    <property type="entry name" value="GTPase activation domain, GAP"/>
    <property type="match status" value="1"/>
</dbReference>
<evidence type="ECO:0000313" key="5">
    <source>
        <dbReference type="Proteomes" id="UP001149090"/>
    </source>
</evidence>
<dbReference type="GO" id="GO:0005096">
    <property type="term" value="F:GTPase activator activity"/>
    <property type="evidence" value="ECO:0007669"/>
    <property type="project" value="UniProtKB-KW"/>
</dbReference>
<evidence type="ECO:0000256" key="2">
    <source>
        <dbReference type="SAM" id="MobiDB-lite"/>
    </source>
</evidence>
<organism evidence="4 5">
    <name type="scientific">Anaeramoeba ignava</name>
    <name type="common">Anaerobic marine amoeba</name>
    <dbReference type="NCBI Taxonomy" id="1746090"/>
    <lineage>
        <taxon>Eukaryota</taxon>
        <taxon>Metamonada</taxon>
        <taxon>Anaeramoebidae</taxon>
        <taxon>Anaeramoeba</taxon>
    </lineage>
</organism>
<gene>
    <name evidence="4" type="ORF">M0811_05053</name>
</gene>
<dbReference type="Gene3D" id="1.10.555.10">
    <property type="entry name" value="Rho GTPase activation protein"/>
    <property type="match status" value="1"/>
</dbReference>
<comment type="caution">
    <text evidence="4">The sequence shown here is derived from an EMBL/GenBank/DDBJ whole genome shotgun (WGS) entry which is preliminary data.</text>
</comment>
<evidence type="ECO:0000256" key="1">
    <source>
        <dbReference type="ARBA" id="ARBA00022468"/>
    </source>
</evidence>
<dbReference type="SMART" id="SM00324">
    <property type="entry name" value="RhoGAP"/>
    <property type="match status" value="1"/>
</dbReference>
<feature type="region of interest" description="Disordered" evidence="2">
    <location>
        <begin position="327"/>
        <end position="351"/>
    </location>
</feature>
<dbReference type="PROSITE" id="PS50238">
    <property type="entry name" value="RHOGAP"/>
    <property type="match status" value="1"/>
</dbReference>
<name>A0A9Q0LT80_ANAIG</name>
<feature type="compositionally biased region" description="Low complexity" evidence="2">
    <location>
        <begin position="327"/>
        <end position="345"/>
    </location>
</feature>
<dbReference type="OrthoDB" id="437889at2759"/>
<keyword evidence="1" id="KW-0343">GTPase activation</keyword>
<dbReference type="InterPro" id="IPR000198">
    <property type="entry name" value="RhoGAP_dom"/>
</dbReference>
<dbReference type="CDD" id="cd00159">
    <property type="entry name" value="RhoGAP"/>
    <property type="match status" value="1"/>
</dbReference>
<evidence type="ECO:0000313" key="4">
    <source>
        <dbReference type="EMBL" id="KAJ5078265.1"/>
    </source>
</evidence>
<dbReference type="EMBL" id="JAPDFW010000054">
    <property type="protein sequence ID" value="KAJ5078265.1"/>
    <property type="molecule type" value="Genomic_DNA"/>
</dbReference>
<accession>A0A9Q0LT80</accession>
<feature type="domain" description="Rho-GAP" evidence="3">
    <location>
        <begin position="7"/>
        <end position="191"/>
    </location>
</feature>
<dbReference type="InterPro" id="IPR008936">
    <property type="entry name" value="Rho_GTPase_activation_prot"/>
</dbReference>
<sequence>MESKKNIKLYQSLTKKIPNGLLIQIAKYLQNNALEVVNIFRISGEKKGVLELFKNLTIQKNIDFTKYDFHVIASVFKMYFRYLEPPLIPYKLYQPLISIEMKNEPTKLDQIASILVLLPTDREGLFWFLLWFLNEVSLYCVTNNMDLQNLSIVFGPNLFRKKKTTPKEEYKDSPFITKLMIYLIENQDALREKMEENQEKISKNISTSPKNTINLTQFSKTNEPKLIPRNNRSERKVSMPSRLPSKLTLTPFNVSNEILSKTFDETKENKNKIQMQKNQKNLSGLDFKINLSSNLSIKALELENILSNISDFNNGEEKETDLNGINNLISNKNQNQNQNQNQNPNPTFYDLNDILEDDRHMRDLDDEQNEKMNEFIDHLQEIGFGSSDTSDPDF</sequence>
<dbReference type="PANTHER" id="PTHR15228">
    <property type="entry name" value="SPERMATHECAL PHYSIOLOGY VARIANT"/>
    <property type="match status" value="1"/>
</dbReference>
<dbReference type="Pfam" id="PF00620">
    <property type="entry name" value="RhoGAP"/>
    <property type="match status" value="1"/>
</dbReference>
<proteinExistence type="predicted"/>